<keyword evidence="4" id="KW-1185">Reference proteome</keyword>
<evidence type="ECO:0000256" key="1">
    <source>
        <dbReference type="SAM" id="SignalP"/>
    </source>
</evidence>
<name>A0ABP8E6Y6_9FLAO</name>
<dbReference type="Gene3D" id="2.60.40.2130">
    <property type="entry name" value="F-spondin domain"/>
    <property type="match status" value="1"/>
</dbReference>
<dbReference type="PROSITE" id="PS51020">
    <property type="entry name" value="SPONDIN"/>
    <property type="match status" value="1"/>
</dbReference>
<dbReference type="PANTHER" id="PTHR11311:SF15">
    <property type="entry name" value="SPONDIN-2"/>
    <property type="match status" value="1"/>
</dbReference>
<evidence type="ECO:0000313" key="4">
    <source>
        <dbReference type="Proteomes" id="UP001500027"/>
    </source>
</evidence>
<dbReference type="Pfam" id="PF06468">
    <property type="entry name" value="Spond_N"/>
    <property type="match status" value="1"/>
</dbReference>
<dbReference type="PROSITE" id="PS51257">
    <property type="entry name" value="PROKAR_LIPOPROTEIN"/>
    <property type="match status" value="1"/>
</dbReference>
<evidence type="ECO:0000259" key="2">
    <source>
        <dbReference type="PROSITE" id="PS51020"/>
    </source>
</evidence>
<dbReference type="InterPro" id="IPR038678">
    <property type="entry name" value="Spondin_N_sf"/>
</dbReference>
<dbReference type="InterPro" id="IPR051418">
    <property type="entry name" value="Spondin/Thrombospondin_T1"/>
</dbReference>
<reference evidence="4" key="1">
    <citation type="journal article" date="2019" name="Int. J. Syst. Evol. Microbiol.">
        <title>The Global Catalogue of Microorganisms (GCM) 10K type strain sequencing project: providing services to taxonomists for standard genome sequencing and annotation.</title>
        <authorList>
            <consortium name="The Broad Institute Genomics Platform"/>
            <consortium name="The Broad Institute Genome Sequencing Center for Infectious Disease"/>
            <person name="Wu L."/>
            <person name="Ma J."/>
        </authorList>
    </citation>
    <scope>NUCLEOTIDE SEQUENCE [LARGE SCALE GENOMIC DNA]</scope>
    <source>
        <strain evidence="4">JCM 17452</strain>
    </source>
</reference>
<comment type="caution">
    <text evidence="3">The sequence shown here is derived from an EMBL/GenBank/DDBJ whole genome shotgun (WGS) entry which is preliminary data.</text>
</comment>
<dbReference type="Proteomes" id="UP001500027">
    <property type="component" value="Unassembled WGS sequence"/>
</dbReference>
<feature type="chain" id="PRO_5045553658" description="Spondin domain-containing protein" evidence="1">
    <location>
        <begin position="22"/>
        <end position="231"/>
    </location>
</feature>
<feature type="signal peptide" evidence="1">
    <location>
        <begin position="1"/>
        <end position="21"/>
    </location>
</feature>
<evidence type="ECO:0000313" key="3">
    <source>
        <dbReference type="EMBL" id="GAA4267947.1"/>
    </source>
</evidence>
<accession>A0ABP8E6Y6</accession>
<gene>
    <name evidence="3" type="ORF">GCM10022257_00480</name>
</gene>
<organism evidence="3 4">
    <name type="scientific">Hyunsoonleella aestuarii</name>
    <dbReference type="NCBI Taxonomy" id="912802"/>
    <lineage>
        <taxon>Bacteria</taxon>
        <taxon>Pseudomonadati</taxon>
        <taxon>Bacteroidota</taxon>
        <taxon>Flavobacteriia</taxon>
        <taxon>Flavobacteriales</taxon>
        <taxon>Flavobacteriaceae</taxon>
    </lineage>
</organism>
<proteinExistence type="predicted"/>
<feature type="domain" description="Spondin" evidence="2">
    <location>
        <begin position="24"/>
        <end position="213"/>
    </location>
</feature>
<sequence>MKNIILLFLLIGTFLSCSNSDDNTNPVITTKTIATYNITFTNFWNDSDHGPLPSSPHWSPLVGVNHNNQITYLEKDSNANQGIEDIAEDGVSTNFNNDVLTSIANGTSEQYIAGGGLFLSNGDTIEINDLEISEDFPLLTLVSMIAPSPDWMVFVNGLNLRNESNNDWKSSVNLDLFVYDSGTDSGSTYASPNADITPHLPISSLKGTSPFNDEKVATLTITLQSIETLSN</sequence>
<dbReference type="PANTHER" id="PTHR11311">
    <property type="entry name" value="SPONDIN"/>
    <property type="match status" value="1"/>
</dbReference>
<protein>
    <recommendedName>
        <fullName evidence="2">Spondin domain-containing protein</fullName>
    </recommendedName>
</protein>
<dbReference type="InterPro" id="IPR009465">
    <property type="entry name" value="Spondin_N"/>
</dbReference>
<dbReference type="EMBL" id="BAABAV010000001">
    <property type="protein sequence ID" value="GAA4267947.1"/>
    <property type="molecule type" value="Genomic_DNA"/>
</dbReference>
<dbReference type="NCBIfam" id="NF038123">
    <property type="entry name" value="NF038123_dom"/>
    <property type="match status" value="1"/>
</dbReference>
<keyword evidence="1" id="KW-0732">Signal</keyword>
<dbReference type="RefSeq" id="WP_139002054.1">
    <property type="nucleotide sequence ID" value="NZ_BAABAV010000001.1"/>
</dbReference>